<gene>
    <name evidence="3" type="ORF">BGZ99_004165</name>
</gene>
<dbReference type="OrthoDB" id="1877767at2759"/>
<protein>
    <recommendedName>
        <fullName evidence="2">Transcription factor TFIIIC triple barrel domain-containing protein</fullName>
    </recommendedName>
</protein>
<feature type="compositionally biased region" description="Basic and acidic residues" evidence="1">
    <location>
        <begin position="294"/>
        <end position="310"/>
    </location>
</feature>
<dbReference type="AlphaFoldDB" id="A0A9P6RL11"/>
<dbReference type="Gene3D" id="2.60.40.4370">
    <property type="match status" value="1"/>
</dbReference>
<sequence>MELESNTQSSFIDTAPSEIDAQFEDLRSGDLSTAASSTNNLNVMEEDDGQDWEWVEETEYFVLDFGGGGFDAEDMQKMCSSGYSLVGLDTPTPYFKAGAHTFKGFYDENAATEDMIFNMREHREHDEDGDESDDENNSDALELIAIVTKRVVFEAVDILAIQENTVKSTPDQQNADTEDGVDLSADPVAESSTTSARKKEPAVSVWKAAYEAVGLERKRRKSRTGQGATSTRGRGKGKGAARDAATEGTGETLLDNATTAKGKGLGESKGKAVARDDDDDDAGGKTSAVAMDVDTPRTNDRVRNKEETMK</sequence>
<dbReference type="InterPro" id="IPR019481">
    <property type="entry name" value="TFIIIC_triple_barrel"/>
</dbReference>
<dbReference type="EMBL" id="JAAAIP010000259">
    <property type="protein sequence ID" value="KAG0321017.1"/>
    <property type="molecule type" value="Genomic_DNA"/>
</dbReference>
<comment type="caution">
    <text evidence="3">The sequence shown here is derived from an EMBL/GenBank/DDBJ whole genome shotgun (WGS) entry which is preliminary data.</text>
</comment>
<name>A0A9P6RL11_9FUNG</name>
<evidence type="ECO:0000313" key="4">
    <source>
        <dbReference type="Proteomes" id="UP000738325"/>
    </source>
</evidence>
<accession>A0A9P6RL11</accession>
<feature type="region of interest" description="Disordered" evidence="1">
    <location>
        <begin position="168"/>
        <end position="203"/>
    </location>
</feature>
<dbReference type="Proteomes" id="UP000738325">
    <property type="component" value="Unassembled WGS sequence"/>
</dbReference>
<dbReference type="Pfam" id="PF10419">
    <property type="entry name" value="TFIIIC_sub6"/>
    <property type="match status" value="1"/>
</dbReference>
<organism evidence="3 4">
    <name type="scientific">Dissophora globulifera</name>
    <dbReference type="NCBI Taxonomy" id="979702"/>
    <lineage>
        <taxon>Eukaryota</taxon>
        <taxon>Fungi</taxon>
        <taxon>Fungi incertae sedis</taxon>
        <taxon>Mucoromycota</taxon>
        <taxon>Mortierellomycotina</taxon>
        <taxon>Mortierellomycetes</taxon>
        <taxon>Mortierellales</taxon>
        <taxon>Mortierellaceae</taxon>
        <taxon>Dissophora</taxon>
    </lineage>
</organism>
<feature type="region of interest" description="Disordered" evidence="1">
    <location>
        <begin position="216"/>
        <end position="310"/>
    </location>
</feature>
<keyword evidence="4" id="KW-1185">Reference proteome</keyword>
<feature type="domain" description="Transcription factor TFIIIC triple barrel" evidence="2">
    <location>
        <begin position="56"/>
        <end position="157"/>
    </location>
</feature>
<evidence type="ECO:0000313" key="3">
    <source>
        <dbReference type="EMBL" id="KAG0321017.1"/>
    </source>
</evidence>
<proteinExistence type="predicted"/>
<reference evidence="3" key="1">
    <citation type="journal article" date="2020" name="Fungal Divers.">
        <title>Resolving the Mortierellaceae phylogeny through synthesis of multi-gene phylogenetics and phylogenomics.</title>
        <authorList>
            <person name="Vandepol N."/>
            <person name="Liber J."/>
            <person name="Desiro A."/>
            <person name="Na H."/>
            <person name="Kennedy M."/>
            <person name="Barry K."/>
            <person name="Grigoriev I.V."/>
            <person name="Miller A.N."/>
            <person name="O'Donnell K."/>
            <person name="Stajich J.E."/>
            <person name="Bonito G."/>
        </authorList>
    </citation>
    <scope>NUCLEOTIDE SEQUENCE</scope>
    <source>
        <strain evidence="3">REB-010B</strain>
    </source>
</reference>
<evidence type="ECO:0000259" key="2">
    <source>
        <dbReference type="Pfam" id="PF10419"/>
    </source>
</evidence>
<feature type="compositionally biased region" description="Basic and acidic residues" evidence="1">
    <location>
        <begin position="264"/>
        <end position="275"/>
    </location>
</feature>
<evidence type="ECO:0000256" key="1">
    <source>
        <dbReference type="SAM" id="MobiDB-lite"/>
    </source>
</evidence>